<dbReference type="AlphaFoldDB" id="A0A444IYX0"/>
<protein>
    <recommendedName>
        <fullName evidence="6">TIGR01777 family protein</fullName>
    </recommendedName>
</protein>
<dbReference type="Proteomes" id="UP000286862">
    <property type="component" value="Unassembled WGS sequence"/>
</dbReference>
<dbReference type="PANTHER" id="PTHR11092:SF0">
    <property type="entry name" value="EPIMERASE FAMILY PROTEIN SDR39U1"/>
    <property type="match status" value="1"/>
</dbReference>
<sequence>KMLRGKMNILISGASGFIGTEVARSLAEQGHSVFALSRNVGHAPYWDIGRKIVQLDENDRIDVVIHLAGENVAQGRWTADKKERILRSRVEGTRLLAEFFAAAVYKPRLMISASAIGFYGERGDEELDEGSKKGTGFLSDVSQAWEEAARPAAEAGIRVVNTRFGMVLSPDGGALAKMLPPFRIGLGGPVGDGSQYMSWVNIHDAAQAILHIIQQEELHGPVNIVAPHPVTNQQFTRVLGKVLRRPAFFPVPKFFLSLFFGEMAQELLFASARVYPRKLRESGYVFAKPDLESALRSLLR</sequence>
<dbReference type="InterPro" id="IPR013549">
    <property type="entry name" value="DUF1731"/>
</dbReference>
<name>A0A444IYX0_9BACT</name>
<dbReference type="Pfam" id="PF01370">
    <property type="entry name" value="Epimerase"/>
    <property type="match status" value="1"/>
</dbReference>
<accession>A0A444IYX0</accession>
<dbReference type="SUPFAM" id="SSF51735">
    <property type="entry name" value="NAD(P)-binding Rossmann-fold domains"/>
    <property type="match status" value="1"/>
</dbReference>
<comment type="caution">
    <text evidence="4">The sequence shown here is derived from an EMBL/GenBank/DDBJ whole genome shotgun (WGS) entry which is preliminary data.</text>
</comment>
<evidence type="ECO:0008006" key="6">
    <source>
        <dbReference type="Google" id="ProtNLM"/>
    </source>
</evidence>
<feature type="non-terminal residue" evidence="4">
    <location>
        <position position="1"/>
    </location>
</feature>
<dbReference type="InterPro" id="IPR036291">
    <property type="entry name" value="NAD(P)-bd_dom_sf"/>
</dbReference>
<gene>
    <name evidence="4" type="ORF">VT99_12431</name>
</gene>
<dbReference type="NCBIfam" id="TIGR01777">
    <property type="entry name" value="yfcH"/>
    <property type="match status" value="1"/>
</dbReference>
<organism evidence="4 5">
    <name type="scientific">Candidatus Electrothrix marina</name>
    <dbReference type="NCBI Taxonomy" id="1859130"/>
    <lineage>
        <taxon>Bacteria</taxon>
        <taxon>Pseudomonadati</taxon>
        <taxon>Thermodesulfobacteriota</taxon>
        <taxon>Desulfobulbia</taxon>
        <taxon>Desulfobulbales</taxon>
        <taxon>Desulfobulbaceae</taxon>
        <taxon>Candidatus Electrothrix</taxon>
    </lineage>
</organism>
<evidence type="ECO:0000256" key="1">
    <source>
        <dbReference type="ARBA" id="ARBA00009353"/>
    </source>
</evidence>
<dbReference type="CDD" id="cd05242">
    <property type="entry name" value="SDR_a8"/>
    <property type="match status" value="1"/>
</dbReference>
<evidence type="ECO:0000259" key="2">
    <source>
        <dbReference type="Pfam" id="PF01370"/>
    </source>
</evidence>
<dbReference type="InterPro" id="IPR010099">
    <property type="entry name" value="SDR39U1"/>
</dbReference>
<dbReference type="PANTHER" id="PTHR11092">
    <property type="entry name" value="SUGAR NUCLEOTIDE EPIMERASE RELATED"/>
    <property type="match status" value="1"/>
</dbReference>
<feature type="domain" description="DUF1731" evidence="3">
    <location>
        <begin position="251"/>
        <end position="298"/>
    </location>
</feature>
<evidence type="ECO:0000313" key="5">
    <source>
        <dbReference type="Proteomes" id="UP000286862"/>
    </source>
</evidence>
<reference evidence="4 5" key="1">
    <citation type="submission" date="2017-01" db="EMBL/GenBank/DDBJ databases">
        <title>The cable genome- insights into the physiology and evolution of filamentous bacteria capable of sulfide oxidation via long distance electron transfer.</title>
        <authorList>
            <person name="Schreiber L."/>
            <person name="Bjerg J.T."/>
            <person name="Boggild A."/>
            <person name="Van De Vossenberg J."/>
            <person name="Meysman F."/>
            <person name="Nielsen L.P."/>
            <person name="Schramm A."/>
            <person name="Kjeldsen K.U."/>
        </authorList>
    </citation>
    <scope>NUCLEOTIDE SEQUENCE [LARGE SCALE GENOMIC DNA]</scope>
    <source>
        <strain evidence="4">A2</strain>
    </source>
</reference>
<dbReference type="InterPro" id="IPR001509">
    <property type="entry name" value="Epimerase_deHydtase"/>
</dbReference>
<feature type="domain" description="NAD-dependent epimerase/dehydratase" evidence="2">
    <location>
        <begin position="9"/>
        <end position="217"/>
    </location>
</feature>
<dbReference type="Pfam" id="PF08338">
    <property type="entry name" value="DUF1731"/>
    <property type="match status" value="1"/>
</dbReference>
<comment type="similarity">
    <text evidence="1">Belongs to the NAD(P)-dependent epimerase/dehydratase family. SDR39U1 subfamily.</text>
</comment>
<evidence type="ECO:0000259" key="3">
    <source>
        <dbReference type="Pfam" id="PF08338"/>
    </source>
</evidence>
<dbReference type="EMBL" id="MTKQ01000243">
    <property type="protein sequence ID" value="RWX46074.1"/>
    <property type="molecule type" value="Genomic_DNA"/>
</dbReference>
<proteinExistence type="inferred from homology"/>
<dbReference type="Gene3D" id="3.40.50.720">
    <property type="entry name" value="NAD(P)-binding Rossmann-like Domain"/>
    <property type="match status" value="1"/>
</dbReference>
<evidence type="ECO:0000313" key="4">
    <source>
        <dbReference type="EMBL" id="RWX46074.1"/>
    </source>
</evidence>